<evidence type="ECO:0000313" key="3">
    <source>
        <dbReference type="Proteomes" id="UP001501742"/>
    </source>
</evidence>
<keyword evidence="3" id="KW-1185">Reference proteome</keyword>
<gene>
    <name evidence="2" type="ORF">GCM10009627_09250</name>
</gene>
<dbReference type="EMBL" id="BAAAJX010000003">
    <property type="protein sequence ID" value="GAA1492579.1"/>
    <property type="molecule type" value="Genomic_DNA"/>
</dbReference>
<proteinExistence type="predicted"/>
<reference evidence="2 3" key="1">
    <citation type="journal article" date="2019" name="Int. J. Syst. Evol. Microbiol.">
        <title>The Global Catalogue of Microorganisms (GCM) 10K type strain sequencing project: providing services to taxonomists for standard genome sequencing and annotation.</title>
        <authorList>
            <consortium name="The Broad Institute Genomics Platform"/>
            <consortium name="The Broad Institute Genome Sequencing Center for Infectious Disease"/>
            <person name="Wu L."/>
            <person name="Ma J."/>
        </authorList>
    </citation>
    <scope>NUCLEOTIDE SEQUENCE [LARGE SCALE GENOMIC DNA]</scope>
    <source>
        <strain evidence="2 3">JCM 12140</strain>
    </source>
</reference>
<name>A0ABN1ZAG6_9MICO</name>
<comment type="caution">
    <text evidence="2">The sequence shown here is derived from an EMBL/GenBank/DDBJ whole genome shotgun (WGS) entry which is preliminary data.</text>
</comment>
<feature type="region of interest" description="Disordered" evidence="1">
    <location>
        <begin position="45"/>
        <end position="69"/>
    </location>
</feature>
<protein>
    <submittedName>
        <fullName evidence="2">Uncharacterized protein</fullName>
    </submittedName>
</protein>
<dbReference type="Proteomes" id="UP001501742">
    <property type="component" value="Unassembled WGS sequence"/>
</dbReference>
<organism evidence="2 3">
    <name type="scientific">Curtobacterium herbarum</name>
    <dbReference type="NCBI Taxonomy" id="150122"/>
    <lineage>
        <taxon>Bacteria</taxon>
        <taxon>Bacillati</taxon>
        <taxon>Actinomycetota</taxon>
        <taxon>Actinomycetes</taxon>
        <taxon>Micrococcales</taxon>
        <taxon>Microbacteriaceae</taxon>
        <taxon>Curtobacterium</taxon>
    </lineage>
</organism>
<accession>A0ABN1ZAG6</accession>
<evidence type="ECO:0000313" key="2">
    <source>
        <dbReference type="EMBL" id="GAA1492579.1"/>
    </source>
</evidence>
<evidence type="ECO:0000256" key="1">
    <source>
        <dbReference type="SAM" id="MobiDB-lite"/>
    </source>
</evidence>
<sequence length="82" mass="8763">MHEVGALDVGSDLHVGAERLQRTVRLLEARRGAVGPHTLFIAEATEGPDTDVGVRPGPQRRGQLGNMDTGTAVDLRRILPGQ</sequence>